<dbReference type="GO" id="GO:0034063">
    <property type="term" value="P:stress granule assembly"/>
    <property type="evidence" value="ECO:0007669"/>
    <property type="project" value="TreeGrafter"/>
</dbReference>
<proteinExistence type="predicted"/>
<dbReference type="EMBL" id="GGEC01049719">
    <property type="protein sequence ID" value="MBX30203.1"/>
    <property type="molecule type" value="Transcribed_RNA"/>
</dbReference>
<dbReference type="PANTHER" id="PTHR12854">
    <property type="entry name" value="ATAXIN 2-RELATED"/>
    <property type="match status" value="1"/>
</dbReference>
<accession>A0A2P2MIY4</accession>
<organism evidence="2">
    <name type="scientific">Rhizophora mucronata</name>
    <name type="common">Asiatic mangrove</name>
    <dbReference type="NCBI Taxonomy" id="61149"/>
    <lineage>
        <taxon>Eukaryota</taxon>
        <taxon>Viridiplantae</taxon>
        <taxon>Streptophyta</taxon>
        <taxon>Embryophyta</taxon>
        <taxon>Tracheophyta</taxon>
        <taxon>Spermatophyta</taxon>
        <taxon>Magnoliopsida</taxon>
        <taxon>eudicotyledons</taxon>
        <taxon>Gunneridae</taxon>
        <taxon>Pentapetalae</taxon>
        <taxon>rosids</taxon>
        <taxon>fabids</taxon>
        <taxon>Malpighiales</taxon>
        <taxon>Rhizophoraceae</taxon>
        <taxon>Rhizophora</taxon>
    </lineage>
</organism>
<evidence type="ECO:0000259" key="1">
    <source>
        <dbReference type="Pfam" id="PF14438"/>
    </source>
</evidence>
<feature type="domain" description="Ataxin 2 SM" evidence="1">
    <location>
        <begin position="4"/>
        <end position="51"/>
    </location>
</feature>
<dbReference type="GO" id="GO:0003729">
    <property type="term" value="F:mRNA binding"/>
    <property type="evidence" value="ECO:0007669"/>
    <property type="project" value="TreeGrafter"/>
</dbReference>
<sequence length="145" mass="16661">MLHEKEFAIILKMARTTKDVSYRGQKAESVGMAPSKTLIIPGKDVVQVIAKDVIVTMDGICRELQRERQQELLLGSFISQSRQIEAERELEPWVPDEDDPQCPELENIFDGPRNRMRQSVLNQVQVLLFILQVLMIMQTVKAGYY</sequence>
<protein>
    <submittedName>
        <fullName evidence="2">Uncharacterized protein MANES_04G142700</fullName>
    </submittedName>
</protein>
<dbReference type="PANTHER" id="PTHR12854:SF7">
    <property type="entry name" value="ATAXIN-2 HOMOLOG"/>
    <property type="match status" value="1"/>
</dbReference>
<dbReference type="InterPro" id="IPR025852">
    <property type="entry name" value="SM_dom_ATX"/>
</dbReference>
<dbReference type="GO" id="GO:0010494">
    <property type="term" value="C:cytoplasmic stress granule"/>
    <property type="evidence" value="ECO:0007669"/>
    <property type="project" value="TreeGrafter"/>
</dbReference>
<name>A0A2P2MIY4_RHIMU</name>
<reference evidence="2" key="1">
    <citation type="submission" date="2018-02" db="EMBL/GenBank/DDBJ databases">
        <title>Rhizophora mucronata_Transcriptome.</title>
        <authorList>
            <person name="Meera S.P."/>
            <person name="Sreeshan A."/>
            <person name="Augustine A."/>
        </authorList>
    </citation>
    <scope>NUCLEOTIDE SEQUENCE</scope>
    <source>
        <tissue evidence="2">Leaf</tissue>
    </source>
</reference>
<dbReference type="Pfam" id="PF14438">
    <property type="entry name" value="SM-ATX"/>
    <property type="match status" value="1"/>
</dbReference>
<evidence type="ECO:0000313" key="2">
    <source>
        <dbReference type="EMBL" id="MBX30203.1"/>
    </source>
</evidence>
<dbReference type="InterPro" id="IPR045117">
    <property type="entry name" value="ATXN2-like"/>
</dbReference>
<dbReference type="AlphaFoldDB" id="A0A2P2MIY4"/>